<dbReference type="NCBIfam" id="TIGR02840">
    <property type="entry name" value="spore_YtaF"/>
    <property type="match status" value="1"/>
</dbReference>
<dbReference type="KEGG" id="cace:CACET_c35220"/>
<dbReference type="STRING" id="84022.CACET_c35220"/>
<dbReference type="PANTHER" id="PTHR35529">
    <property type="entry name" value="MANGANESE EFFLUX PUMP MNTP-RELATED"/>
    <property type="match status" value="1"/>
</dbReference>
<sequence>MIEGLLIAIAISMDSLSVGIAYGIKNIKVPLRSLIILDCISVILLSFGFFMGNLLTQLVPAFVTELIGAGILVIIGLWFITQSWLNYKYPKEKLPQPTSIAVISINSLGIAINILRDPSKADLDISGIIDTKEAVLLGIALAIDSLAIGIAVSLSSVSIIVFTLFLVAIMNLVFLLSGIFVGKNYIASRLKEKTSFIPGFILVILGLTRLLS</sequence>
<dbReference type="RefSeq" id="WP_044824370.1">
    <property type="nucleotide sequence ID" value="NZ_CP009687.1"/>
</dbReference>
<dbReference type="Proteomes" id="UP000035704">
    <property type="component" value="Chromosome"/>
</dbReference>
<dbReference type="InterPro" id="IPR014205">
    <property type="entry name" value="Spore_YtaF"/>
</dbReference>
<name>A0A0D8IAZ1_9CLOT</name>
<dbReference type="PANTHER" id="PTHR35529:SF2">
    <property type="entry name" value="SPORULATION PROTEIN YTAF-RELATED"/>
    <property type="match status" value="1"/>
</dbReference>
<dbReference type="InterPro" id="IPR003810">
    <property type="entry name" value="Mntp/YtaF"/>
</dbReference>
<proteinExistence type="predicted"/>
<dbReference type="EMBL" id="CP009687">
    <property type="protein sequence ID" value="AKL96953.1"/>
    <property type="molecule type" value="Genomic_DNA"/>
</dbReference>
<evidence type="ECO:0000313" key="2">
    <source>
        <dbReference type="Proteomes" id="UP000035704"/>
    </source>
</evidence>
<gene>
    <name evidence="1" type="ORF">CACET_c35220</name>
</gene>
<evidence type="ECO:0000313" key="1">
    <source>
        <dbReference type="EMBL" id="AKL96953.1"/>
    </source>
</evidence>
<accession>A0A0D8IAZ1</accession>
<keyword evidence="2" id="KW-1185">Reference proteome</keyword>
<reference evidence="1 2" key="1">
    <citation type="submission" date="2014-10" db="EMBL/GenBank/DDBJ databases">
        <title>Genome sequence of Clostridium aceticum DSM 1496.</title>
        <authorList>
            <person name="Poehlein A."/>
            <person name="Schiel-Bengelsdorf B."/>
            <person name="Gottschalk G."/>
            <person name="Duerre P."/>
            <person name="Daniel R."/>
        </authorList>
    </citation>
    <scope>NUCLEOTIDE SEQUENCE [LARGE SCALE GENOMIC DNA]</scope>
    <source>
        <strain evidence="1 2">DSM 1496</strain>
    </source>
</reference>
<dbReference type="AlphaFoldDB" id="A0A0D8IAZ1"/>
<dbReference type="OrthoDB" id="1679205at2"/>
<protein>
    <submittedName>
        <fullName evidence="1">Sporulation protein</fullName>
    </submittedName>
</protein>
<organism evidence="1 2">
    <name type="scientific">Clostridium aceticum</name>
    <dbReference type="NCBI Taxonomy" id="84022"/>
    <lineage>
        <taxon>Bacteria</taxon>
        <taxon>Bacillati</taxon>
        <taxon>Bacillota</taxon>
        <taxon>Clostridia</taxon>
        <taxon>Eubacteriales</taxon>
        <taxon>Clostridiaceae</taxon>
        <taxon>Clostridium</taxon>
    </lineage>
</organism>
<dbReference type="PATRIC" id="fig|84022.5.peg.3681"/>
<dbReference type="Pfam" id="PF02659">
    <property type="entry name" value="Mntp"/>
    <property type="match status" value="2"/>
</dbReference>